<comment type="caution">
    <text evidence="6">The sequence shown here is derived from an EMBL/GenBank/DDBJ whole genome shotgun (WGS) entry which is preliminary data.</text>
</comment>
<dbReference type="AlphaFoldDB" id="A0A5A7R5M2"/>
<evidence type="ECO:0000313" key="7">
    <source>
        <dbReference type="Proteomes" id="UP000325081"/>
    </source>
</evidence>
<keyword evidence="3" id="KW-0479">Metal-binding</keyword>
<evidence type="ECO:0000256" key="1">
    <source>
        <dbReference type="ARBA" id="ARBA00001971"/>
    </source>
</evidence>
<protein>
    <submittedName>
        <fullName evidence="6">Cytochrome P450 family protein</fullName>
    </submittedName>
</protein>
<gene>
    <name evidence="6" type="ORF">STAS_29051</name>
</gene>
<dbReference type="PANTHER" id="PTHR24296">
    <property type="entry name" value="CYTOCHROME P450"/>
    <property type="match status" value="1"/>
</dbReference>
<comment type="cofactor">
    <cofactor evidence="1">
        <name>heme</name>
        <dbReference type="ChEBI" id="CHEBI:30413"/>
    </cofactor>
</comment>
<dbReference type="EMBL" id="BKCP01009848">
    <property type="protein sequence ID" value="GER51644.1"/>
    <property type="molecule type" value="Genomic_DNA"/>
</dbReference>
<dbReference type="GO" id="GO:0016491">
    <property type="term" value="F:oxidoreductase activity"/>
    <property type="evidence" value="ECO:0007669"/>
    <property type="project" value="UniProtKB-KW"/>
</dbReference>
<dbReference type="Proteomes" id="UP000325081">
    <property type="component" value="Unassembled WGS sequence"/>
</dbReference>
<keyword evidence="5" id="KW-0408">Iron</keyword>
<feature type="non-terminal residue" evidence="6">
    <location>
        <position position="216"/>
    </location>
</feature>
<proteinExistence type="inferred from homology"/>
<evidence type="ECO:0000313" key="6">
    <source>
        <dbReference type="EMBL" id="GER51644.1"/>
    </source>
</evidence>
<comment type="similarity">
    <text evidence="2">Belongs to the cytochrome P450 family.</text>
</comment>
<evidence type="ECO:0000256" key="5">
    <source>
        <dbReference type="ARBA" id="ARBA00023004"/>
    </source>
</evidence>
<keyword evidence="4" id="KW-0560">Oxidoreductase</keyword>
<organism evidence="6 7">
    <name type="scientific">Striga asiatica</name>
    <name type="common">Asiatic witchweed</name>
    <name type="synonym">Buchnera asiatica</name>
    <dbReference type="NCBI Taxonomy" id="4170"/>
    <lineage>
        <taxon>Eukaryota</taxon>
        <taxon>Viridiplantae</taxon>
        <taxon>Streptophyta</taxon>
        <taxon>Embryophyta</taxon>
        <taxon>Tracheophyta</taxon>
        <taxon>Spermatophyta</taxon>
        <taxon>Magnoliopsida</taxon>
        <taxon>eudicotyledons</taxon>
        <taxon>Gunneridae</taxon>
        <taxon>Pentapetalae</taxon>
        <taxon>asterids</taxon>
        <taxon>lamiids</taxon>
        <taxon>Lamiales</taxon>
        <taxon>Orobanchaceae</taxon>
        <taxon>Buchnereae</taxon>
        <taxon>Striga</taxon>
    </lineage>
</organism>
<keyword evidence="7" id="KW-1185">Reference proteome</keyword>
<dbReference type="OrthoDB" id="1470350at2759"/>
<sequence length="216" mass="24814">ISLPYLHNLHIFHHYLTAKNTAQSTSPSFPQAQLRSLCHRRSRSSIEEGLVPVLNHAALNNQVHVGRHLMLTTGFHLASLRDGFPESPLLDAMVDIFEAVFCRHILPERVSKIQRWLEIGKEKKFAKACGVLNRILESYVSNKYQFYIANKKSTEEGEDEEAYLGFNIMTLFFVRGSGMDLVVMGWIKWRRPRGESEAASRYYEEALGCEVTRRVM</sequence>
<evidence type="ECO:0000256" key="2">
    <source>
        <dbReference type="ARBA" id="ARBA00010617"/>
    </source>
</evidence>
<evidence type="ECO:0000256" key="3">
    <source>
        <dbReference type="ARBA" id="ARBA00022723"/>
    </source>
</evidence>
<accession>A0A5A7R5M2</accession>
<reference evidence="7" key="1">
    <citation type="journal article" date="2019" name="Curr. Biol.">
        <title>Genome Sequence of Striga asiatica Provides Insight into the Evolution of Plant Parasitism.</title>
        <authorList>
            <person name="Yoshida S."/>
            <person name="Kim S."/>
            <person name="Wafula E.K."/>
            <person name="Tanskanen J."/>
            <person name="Kim Y.M."/>
            <person name="Honaas L."/>
            <person name="Yang Z."/>
            <person name="Spallek T."/>
            <person name="Conn C.E."/>
            <person name="Ichihashi Y."/>
            <person name="Cheong K."/>
            <person name="Cui S."/>
            <person name="Der J.P."/>
            <person name="Gundlach H."/>
            <person name="Jiao Y."/>
            <person name="Hori C."/>
            <person name="Ishida J.K."/>
            <person name="Kasahara H."/>
            <person name="Kiba T."/>
            <person name="Kim M.S."/>
            <person name="Koo N."/>
            <person name="Laohavisit A."/>
            <person name="Lee Y.H."/>
            <person name="Lumba S."/>
            <person name="McCourt P."/>
            <person name="Mortimer J.C."/>
            <person name="Mutuku J.M."/>
            <person name="Nomura T."/>
            <person name="Sasaki-Sekimoto Y."/>
            <person name="Seto Y."/>
            <person name="Wang Y."/>
            <person name="Wakatake T."/>
            <person name="Sakakibara H."/>
            <person name="Demura T."/>
            <person name="Yamaguchi S."/>
            <person name="Yoneyama K."/>
            <person name="Manabe R.I."/>
            <person name="Nelson D.C."/>
            <person name="Schulman A.H."/>
            <person name="Timko M.P."/>
            <person name="dePamphilis C.W."/>
            <person name="Choi D."/>
            <person name="Shirasu K."/>
        </authorList>
    </citation>
    <scope>NUCLEOTIDE SEQUENCE [LARGE SCALE GENOMIC DNA]</scope>
    <source>
        <strain evidence="7">cv. UVA1</strain>
    </source>
</reference>
<evidence type="ECO:0000256" key="4">
    <source>
        <dbReference type="ARBA" id="ARBA00023002"/>
    </source>
</evidence>
<feature type="non-terminal residue" evidence="6">
    <location>
        <position position="1"/>
    </location>
</feature>
<name>A0A5A7R5M2_STRAF</name>
<dbReference type="GO" id="GO:0046872">
    <property type="term" value="F:metal ion binding"/>
    <property type="evidence" value="ECO:0007669"/>
    <property type="project" value="UniProtKB-KW"/>
</dbReference>